<dbReference type="AlphaFoldDB" id="A0A5K1BTZ0"/>
<protein>
    <submittedName>
        <fullName evidence="1">Uncharacterized protein</fullName>
    </submittedName>
</protein>
<organism evidence="1">
    <name type="scientific">Nymphaea colorata</name>
    <name type="common">pocket water lily</name>
    <dbReference type="NCBI Taxonomy" id="210225"/>
    <lineage>
        <taxon>Eukaryota</taxon>
        <taxon>Viridiplantae</taxon>
        <taxon>Streptophyta</taxon>
        <taxon>Embryophyta</taxon>
        <taxon>Tracheophyta</taxon>
        <taxon>Spermatophyta</taxon>
        <taxon>Magnoliopsida</taxon>
        <taxon>Nymphaeales</taxon>
        <taxon>Nymphaeaceae</taxon>
        <taxon>Nymphaea</taxon>
    </lineage>
</organism>
<name>A0A5K1BTZ0_9MAGN</name>
<dbReference type="EMBL" id="LR721781">
    <property type="protein sequence ID" value="VVW18064.1"/>
    <property type="molecule type" value="Genomic_DNA"/>
</dbReference>
<proteinExistence type="predicted"/>
<evidence type="ECO:0000313" key="1">
    <source>
        <dbReference type="EMBL" id="VVW18064.1"/>
    </source>
</evidence>
<sequence length="118" mass="12592">MLSMRNGLSLPSMYMPQEVQLMQMPQVAINLGATESSLPMNMGIRLPPEGEANVHKSINLSPQCAPSIQPTGMPNVANAVSNSETAFGLDASQGHLKQYQFPTATSDVSSVCCIPLFP</sequence>
<gene>
    <name evidence="1" type="ORF">NYM_LOCUS15719</name>
</gene>
<accession>A0A5K1BTZ0</accession>
<reference evidence="1" key="1">
    <citation type="submission" date="2019-09" db="EMBL/GenBank/DDBJ databases">
        <authorList>
            <person name="Zhang L."/>
        </authorList>
    </citation>
    <scope>NUCLEOTIDE SEQUENCE</scope>
</reference>